<protein>
    <submittedName>
        <fullName evidence="1">Uncharacterized protein</fullName>
    </submittedName>
</protein>
<keyword evidence="2" id="KW-1185">Reference proteome</keyword>
<evidence type="ECO:0000313" key="1">
    <source>
        <dbReference type="EMBL" id="MXQ79303.1"/>
    </source>
</evidence>
<dbReference type="EMBL" id="VBQZ03000001">
    <property type="protein sequence ID" value="MXQ79303.1"/>
    <property type="molecule type" value="Genomic_DNA"/>
</dbReference>
<name>A0A6B0QVD0_9CETA</name>
<evidence type="ECO:0000313" key="2">
    <source>
        <dbReference type="Proteomes" id="UP000322234"/>
    </source>
</evidence>
<sequence length="96" mass="10403">MLIAVLGKKGSFCNQLPLAGALEKDLERNWSSSKATPSPSTVKSLLLIGMGLFTTRCKNPLQVHLFLASGKIRSRLAPIVPATAHQRENRSLDSMS</sequence>
<proteinExistence type="predicted"/>
<accession>A0A6B0QVD0</accession>
<reference evidence="1" key="1">
    <citation type="submission" date="2019-10" db="EMBL/GenBank/DDBJ databases">
        <title>The sequence and de novo assembly of the wild yak genome.</title>
        <authorList>
            <person name="Liu Y."/>
        </authorList>
    </citation>
    <scope>NUCLEOTIDE SEQUENCE [LARGE SCALE GENOMIC DNA]</scope>
    <source>
        <strain evidence="1">WY2019</strain>
    </source>
</reference>
<dbReference type="Proteomes" id="UP000322234">
    <property type="component" value="Unassembled WGS sequence"/>
</dbReference>
<organism evidence="1 2">
    <name type="scientific">Bos mutus</name>
    <name type="common">wild yak</name>
    <dbReference type="NCBI Taxonomy" id="72004"/>
    <lineage>
        <taxon>Eukaryota</taxon>
        <taxon>Metazoa</taxon>
        <taxon>Chordata</taxon>
        <taxon>Craniata</taxon>
        <taxon>Vertebrata</taxon>
        <taxon>Euteleostomi</taxon>
        <taxon>Mammalia</taxon>
        <taxon>Eutheria</taxon>
        <taxon>Laurasiatheria</taxon>
        <taxon>Artiodactyla</taxon>
        <taxon>Ruminantia</taxon>
        <taxon>Pecora</taxon>
        <taxon>Bovidae</taxon>
        <taxon>Bovinae</taxon>
        <taxon>Bos</taxon>
    </lineage>
</organism>
<gene>
    <name evidence="1" type="ORF">E5288_WYG000543</name>
</gene>
<dbReference type="AlphaFoldDB" id="A0A6B0QVD0"/>
<comment type="caution">
    <text evidence="1">The sequence shown here is derived from an EMBL/GenBank/DDBJ whole genome shotgun (WGS) entry which is preliminary data.</text>
</comment>